<reference evidence="4" key="2">
    <citation type="journal article" date="2019" name="Int. J. Syst. Evol. Microbiol.">
        <title>The Global Catalogue of Microorganisms (GCM) 10K type strain sequencing project: providing services to taxonomists for standard genome sequencing and annotation.</title>
        <authorList>
            <consortium name="The Broad Institute Genomics Platform"/>
            <consortium name="The Broad Institute Genome Sequencing Center for Infectious Disease"/>
            <person name="Wu L."/>
            <person name="Ma J."/>
        </authorList>
    </citation>
    <scope>NUCLEOTIDE SEQUENCE [LARGE SCALE GENOMIC DNA]</scope>
    <source>
        <strain evidence="4">CGMCC 1.15644</strain>
    </source>
</reference>
<reference evidence="2 3" key="3">
    <citation type="submission" date="2019-03" db="EMBL/GenBank/DDBJ databases">
        <title>Genomic Encyclopedia of Type Strains, Phase IV (KMG-IV): sequencing the most valuable type-strain genomes for metagenomic binning, comparative biology and taxonomic classification.</title>
        <authorList>
            <person name="Goeker M."/>
        </authorList>
    </citation>
    <scope>NUCLEOTIDE SEQUENCE [LARGE SCALE GENOMIC DNA]</scope>
    <source>
        <strain evidence="2 3">DSM 103236</strain>
    </source>
</reference>
<evidence type="ECO:0000313" key="4">
    <source>
        <dbReference type="Proteomes" id="UP000622648"/>
    </source>
</evidence>
<name>A0A4R2HBU4_9SPHI</name>
<proteinExistence type="predicted"/>
<comment type="caution">
    <text evidence="2">The sequence shown here is derived from an EMBL/GenBank/DDBJ whole genome shotgun (WGS) entry which is preliminary data.</text>
</comment>
<dbReference type="Proteomes" id="UP000622648">
    <property type="component" value="Unassembled WGS sequence"/>
</dbReference>
<reference evidence="1" key="1">
    <citation type="journal article" date="2014" name="Int. J. Syst. Evol. Microbiol.">
        <title>Complete genome of a new Firmicutes species belonging to the dominant human colonic microbiota ('Ruminococcus bicirculans') reveals two chromosomes and a selective capacity to utilize plant glucans.</title>
        <authorList>
            <consortium name="NISC Comparative Sequencing Program"/>
            <person name="Wegmann U."/>
            <person name="Louis P."/>
            <person name="Goesmann A."/>
            <person name="Henrissat B."/>
            <person name="Duncan S.H."/>
            <person name="Flint H.J."/>
        </authorList>
    </citation>
    <scope>NUCLEOTIDE SEQUENCE</scope>
    <source>
        <strain evidence="1">CGMCC 1.15644</strain>
    </source>
</reference>
<dbReference type="Proteomes" id="UP000295684">
    <property type="component" value="Unassembled WGS sequence"/>
</dbReference>
<evidence type="ECO:0000313" key="2">
    <source>
        <dbReference type="EMBL" id="TCO25128.1"/>
    </source>
</evidence>
<reference evidence="1" key="4">
    <citation type="submission" date="2024-05" db="EMBL/GenBank/DDBJ databases">
        <authorList>
            <person name="Sun Q."/>
            <person name="Zhou Y."/>
        </authorList>
    </citation>
    <scope>NUCLEOTIDE SEQUENCE</scope>
    <source>
        <strain evidence="1">CGMCC 1.15644</strain>
    </source>
</reference>
<dbReference type="AlphaFoldDB" id="A0A4R2HBU4"/>
<protein>
    <submittedName>
        <fullName evidence="2">Uncharacterized protein</fullName>
    </submittedName>
</protein>
<dbReference type="EMBL" id="SLWO01000004">
    <property type="protein sequence ID" value="TCO25128.1"/>
    <property type="molecule type" value="Genomic_DNA"/>
</dbReference>
<keyword evidence="4" id="KW-1185">Reference proteome</keyword>
<sequence length="173" mass="20260">MLGLIFSLSSFAQKPLSVKSLEVGITNNEALKIELLENGFSYNSKDYKKHWEILMSEPDTTDYMYKKYNIVSENLEPKVILSTFEMLNINVKGIKYQIRRHYAEDYLNELLKNIRKAYPLKETFEVEISRSIGNKIDKKKQYGIKYSRLGTKINFSVLDDPEDAWVQIDIMSR</sequence>
<evidence type="ECO:0000313" key="3">
    <source>
        <dbReference type="Proteomes" id="UP000295684"/>
    </source>
</evidence>
<dbReference type="EMBL" id="BMJO01000002">
    <property type="protein sequence ID" value="GGE47924.1"/>
    <property type="molecule type" value="Genomic_DNA"/>
</dbReference>
<evidence type="ECO:0000313" key="1">
    <source>
        <dbReference type="EMBL" id="GGE47924.1"/>
    </source>
</evidence>
<gene>
    <name evidence="2" type="ORF">EV200_104164</name>
    <name evidence="1" type="ORF">GCM10011413_12480</name>
</gene>
<organism evidence="2 3">
    <name type="scientific">Pedobacter psychrotolerans</name>
    <dbReference type="NCBI Taxonomy" id="1843235"/>
    <lineage>
        <taxon>Bacteria</taxon>
        <taxon>Pseudomonadati</taxon>
        <taxon>Bacteroidota</taxon>
        <taxon>Sphingobacteriia</taxon>
        <taxon>Sphingobacteriales</taxon>
        <taxon>Sphingobacteriaceae</taxon>
        <taxon>Pedobacter</taxon>
    </lineage>
</organism>
<accession>A0A4R2HBU4</accession>